<dbReference type="OrthoDB" id="10447493at2759"/>
<dbReference type="AlphaFoldDB" id="A0A8S1QZ44"/>
<proteinExistence type="predicted"/>
<evidence type="ECO:0008006" key="4">
    <source>
        <dbReference type="Google" id="ProtNLM"/>
    </source>
</evidence>
<name>A0A8S1QZ44_9CILI</name>
<evidence type="ECO:0000313" key="2">
    <source>
        <dbReference type="EMBL" id="CAD8120888.1"/>
    </source>
</evidence>
<feature type="transmembrane region" description="Helical" evidence="1">
    <location>
        <begin position="219"/>
        <end position="238"/>
    </location>
</feature>
<keyword evidence="1" id="KW-0812">Transmembrane</keyword>
<reference evidence="2" key="1">
    <citation type="submission" date="2021-01" db="EMBL/GenBank/DDBJ databases">
        <authorList>
            <consortium name="Genoscope - CEA"/>
            <person name="William W."/>
        </authorList>
    </citation>
    <scope>NUCLEOTIDE SEQUENCE</scope>
</reference>
<keyword evidence="1" id="KW-0472">Membrane</keyword>
<feature type="transmembrane region" description="Helical" evidence="1">
    <location>
        <begin position="143"/>
        <end position="164"/>
    </location>
</feature>
<keyword evidence="3" id="KW-1185">Reference proteome</keyword>
<accession>A0A8S1QZ44</accession>
<dbReference type="PANTHER" id="PTHR45689:SF5">
    <property type="entry name" value="I[[H]] CHANNEL, ISOFORM E"/>
    <property type="match status" value="1"/>
</dbReference>
<evidence type="ECO:0000313" key="3">
    <source>
        <dbReference type="Proteomes" id="UP000692954"/>
    </source>
</evidence>
<comment type="caution">
    <text evidence="2">The sequence shown here is derived from an EMBL/GenBank/DDBJ whole genome shotgun (WGS) entry which is preliminary data.</text>
</comment>
<keyword evidence="1" id="KW-1133">Transmembrane helix</keyword>
<dbReference type="GO" id="GO:0098855">
    <property type="term" value="C:HCN channel complex"/>
    <property type="evidence" value="ECO:0007669"/>
    <property type="project" value="TreeGrafter"/>
</dbReference>
<sequence>MADQLEKQQFQGPQSVLMSNYVCIQDGDFLQPQSQNSYSVPIELSPNNPIKNQIKKTLISGTAKQSVFEEEAQNHGKPEFLKLIIAKSLQNNFITNLWNKSYLRKLHQLTEYQIKTIDDLKFNSTIAESVYDSLYIFTPYSKFIFFWDMSQIILYLFIFFWLPFKISFGINQISQFWNVEDNHQMEFIILTLLSCDVLVGMNMAFIYKGQIIKNRRKIFINYIRQYAFVDLVLFYLLYWSHQQF</sequence>
<organism evidence="2 3">
    <name type="scientific">Paramecium sonneborni</name>
    <dbReference type="NCBI Taxonomy" id="65129"/>
    <lineage>
        <taxon>Eukaryota</taxon>
        <taxon>Sar</taxon>
        <taxon>Alveolata</taxon>
        <taxon>Ciliophora</taxon>
        <taxon>Intramacronucleata</taxon>
        <taxon>Oligohymenophorea</taxon>
        <taxon>Peniculida</taxon>
        <taxon>Parameciidae</taxon>
        <taxon>Paramecium</taxon>
    </lineage>
</organism>
<dbReference type="GO" id="GO:0005249">
    <property type="term" value="F:voltage-gated potassium channel activity"/>
    <property type="evidence" value="ECO:0007669"/>
    <property type="project" value="TreeGrafter"/>
</dbReference>
<dbReference type="GO" id="GO:0003254">
    <property type="term" value="P:regulation of membrane depolarization"/>
    <property type="evidence" value="ECO:0007669"/>
    <property type="project" value="TreeGrafter"/>
</dbReference>
<dbReference type="GO" id="GO:0035725">
    <property type="term" value="P:sodium ion transmembrane transport"/>
    <property type="evidence" value="ECO:0007669"/>
    <property type="project" value="TreeGrafter"/>
</dbReference>
<dbReference type="EMBL" id="CAJJDN010000128">
    <property type="protein sequence ID" value="CAD8120888.1"/>
    <property type="molecule type" value="Genomic_DNA"/>
</dbReference>
<dbReference type="PANTHER" id="PTHR45689">
    <property type="entry name" value="I[[H]] CHANNEL, ISOFORM E"/>
    <property type="match status" value="1"/>
</dbReference>
<dbReference type="InterPro" id="IPR051413">
    <property type="entry name" value="K/Na_HCN_channel"/>
</dbReference>
<feature type="transmembrane region" description="Helical" evidence="1">
    <location>
        <begin position="184"/>
        <end position="207"/>
    </location>
</feature>
<evidence type="ECO:0000256" key="1">
    <source>
        <dbReference type="SAM" id="Phobius"/>
    </source>
</evidence>
<dbReference type="Proteomes" id="UP000692954">
    <property type="component" value="Unassembled WGS sequence"/>
</dbReference>
<protein>
    <recommendedName>
        <fullName evidence="4">Transmembrane protein</fullName>
    </recommendedName>
</protein>
<gene>
    <name evidence="2" type="ORF">PSON_ATCC_30995.1.T1280140</name>
</gene>